<reference evidence="3 4" key="1">
    <citation type="submission" date="2017-01" db="EMBL/GenBank/DDBJ databases">
        <authorList>
            <person name="Mah S.A."/>
            <person name="Swanson W.J."/>
            <person name="Moy G.W."/>
            <person name="Vacquier V.D."/>
        </authorList>
    </citation>
    <scope>NUCLEOTIDE SEQUENCE [LARGE SCALE GENOMIC DNA]</scope>
    <source>
        <strain evidence="3 4">DSM 26375</strain>
    </source>
</reference>
<organism evidence="3 4">
    <name type="scientific">Gemmobacter megaterium</name>
    <dbReference type="NCBI Taxonomy" id="1086013"/>
    <lineage>
        <taxon>Bacteria</taxon>
        <taxon>Pseudomonadati</taxon>
        <taxon>Pseudomonadota</taxon>
        <taxon>Alphaproteobacteria</taxon>
        <taxon>Rhodobacterales</taxon>
        <taxon>Paracoccaceae</taxon>
        <taxon>Gemmobacter</taxon>
    </lineage>
</organism>
<dbReference type="PANTHER" id="PTHR24321:SF8">
    <property type="entry name" value="ESTRADIOL 17-BETA-DEHYDROGENASE 8-RELATED"/>
    <property type="match status" value="1"/>
</dbReference>
<dbReference type="GO" id="GO:0016491">
    <property type="term" value="F:oxidoreductase activity"/>
    <property type="evidence" value="ECO:0007669"/>
    <property type="project" value="UniProtKB-KW"/>
</dbReference>
<dbReference type="Pfam" id="PF13561">
    <property type="entry name" value="adh_short_C2"/>
    <property type="match status" value="1"/>
</dbReference>
<name>A0A1N7NCY8_9RHOB</name>
<comment type="similarity">
    <text evidence="1">Belongs to the short-chain dehydrogenases/reductases (SDR) family.</text>
</comment>
<evidence type="ECO:0000256" key="1">
    <source>
        <dbReference type="ARBA" id="ARBA00006484"/>
    </source>
</evidence>
<dbReference type="AlphaFoldDB" id="A0A1N7NCY8"/>
<sequence>MLLKDKIAVISGGASGQGLASSRLFLTEGARVVIVDWNAEQGEKAVADLSSLGDVRFVACDLGQEPQVRAACDRILAEVGTPHILFNNAGIGYSEHGRFKMASIFDTPLEDWDAILRINLTGAFLMTKYLGEPMLDRKAGSIIFNTSIAGVVGQKNIDAYTASKGGLVSLTRALAHSLGEHGIRVNAIAPGTIDTPMIRPVLDQASTAERLAVIPLRRIGTPDDIAGLALFLASDHSAYVTGQIIACDGGRVAI</sequence>
<dbReference type="FunFam" id="3.40.50.720:FF:000084">
    <property type="entry name" value="Short-chain dehydrogenase reductase"/>
    <property type="match status" value="1"/>
</dbReference>
<dbReference type="PANTHER" id="PTHR24321">
    <property type="entry name" value="DEHYDROGENASES, SHORT CHAIN"/>
    <property type="match status" value="1"/>
</dbReference>
<dbReference type="CDD" id="cd05233">
    <property type="entry name" value="SDR_c"/>
    <property type="match status" value="1"/>
</dbReference>
<protein>
    <submittedName>
        <fullName evidence="3">Dihydroanticapsin dehydrogenase</fullName>
    </submittedName>
</protein>
<dbReference type="STRING" id="1086013.SAMN05421774_103304"/>
<dbReference type="NCBIfam" id="NF005559">
    <property type="entry name" value="PRK07231.1"/>
    <property type="match status" value="1"/>
</dbReference>
<dbReference type="OrthoDB" id="9790146at2"/>
<gene>
    <name evidence="3" type="ORF">SAMN05421774_103304</name>
</gene>
<dbReference type="PROSITE" id="PS00061">
    <property type="entry name" value="ADH_SHORT"/>
    <property type="match status" value="1"/>
</dbReference>
<dbReference type="RefSeq" id="WP_076530829.1">
    <property type="nucleotide sequence ID" value="NZ_BMEH01000003.1"/>
</dbReference>
<dbReference type="InterPro" id="IPR020904">
    <property type="entry name" value="Sc_DH/Rdtase_CS"/>
</dbReference>
<dbReference type="PRINTS" id="PR00080">
    <property type="entry name" value="SDRFAMILY"/>
</dbReference>
<dbReference type="EMBL" id="FTOT01000003">
    <property type="protein sequence ID" value="SIS96245.1"/>
    <property type="molecule type" value="Genomic_DNA"/>
</dbReference>
<dbReference type="InterPro" id="IPR036291">
    <property type="entry name" value="NAD(P)-bd_dom_sf"/>
</dbReference>
<proteinExistence type="inferred from homology"/>
<keyword evidence="2" id="KW-0560">Oxidoreductase</keyword>
<dbReference type="Gene3D" id="3.40.50.720">
    <property type="entry name" value="NAD(P)-binding Rossmann-like Domain"/>
    <property type="match status" value="1"/>
</dbReference>
<dbReference type="InterPro" id="IPR002347">
    <property type="entry name" value="SDR_fam"/>
</dbReference>
<dbReference type="PRINTS" id="PR00081">
    <property type="entry name" value="GDHRDH"/>
</dbReference>
<evidence type="ECO:0000313" key="4">
    <source>
        <dbReference type="Proteomes" id="UP000186141"/>
    </source>
</evidence>
<accession>A0A1N7NCY8</accession>
<dbReference type="Proteomes" id="UP000186141">
    <property type="component" value="Unassembled WGS sequence"/>
</dbReference>
<evidence type="ECO:0000256" key="2">
    <source>
        <dbReference type="ARBA" id="ARBA00023002"/>
    </source>
</evidence>
<dbReference type="SUPFAM" id="SSF51735">
    <property type="entry name" value="NAD(P)-binding Rossmann-fold domains"/>
    <property type="match status" value="1"/>
</dbReference>
<evidence type="ECO:0000313" key="3">
    <source>
        <dbReference type="EMBL" id="SIS96245.1"/>
    </source>
</evidence>
<keyword evidence="4" id="KW-1185">Reference proteome</keyword>